<reference evidence="1 2" key="1">
    <citation type="journal article" date="2013" name="Front. Plant Sci.">
        <title>The Reference Genome of the Halophytic Plant Eutrema salsugineum.</title>
        <authorList>
            <person name="Yang R."/>
            <person name="Jarvis D.E."/>
            <person name="Chen H."/>
            <person name="Beilstein M.A."/>
            <person name="Grimwood J."/>
            <person name="Jenkins J."/>
            <person name="Shu S."/>
            <person name="Prochnik S."/>
            <person name="Xin M."/>
            <person name="Ma C."/>
            <person name="Schmutz J."/>
            <person name="Wing R.A."/>
            <person name="Mitchell-Olds T."/>
            <person name="Schumaker K.S."/>
            <person name="Wang X."/>
        </authorList>
    </citation>
    <scope>NUCLEOTIDE SEQUENCE [LARGE SCALE GENOMIC DNA]</scope>
</reference>
<dbReference type="KEGG" id="eus:EUTSA_v10009283mg"/>
<sequence length="66" mass="7343">MQEDARSMRLFYKFLHFLLSSYIYNTSSLIEAFFLSCISTLGRILPGIPITAGVCEADSFSGVISL</sequence>
<evidence type="ECO:0000313" key="1">
    <source>
        <dbReference type="EMBL" id="ESQ35357.1"/>
    </source>
</evidence>
<dbReference type="EMBL" id="KI517683">
    <property type="protein sequence ID" value="ESQ35357.1"/>
    <property type="molecule type" value="Genomic_DNA"/>
</dbReference>
<dbReference type="AlphaFoldDB" id="V4KZ89"/>
<proteinExistence type="predicted"/>
<organism evidence="1 2">
    <name type="scientific">Eutrema salsugineum</name>
    <name type="common">Saltwater cress</name>
    <name type="synonym">Sisymbrium salsugineum</name>
    <dbReference type="NCBI Taxonomy" id="72664"/>
    <lineage>
        <taxon>Eukaryota</taxon>
        <taxon>Viridiplantae</taxon>
        <taxon>Streptophyta</taxon>
        <taxon>Embryophyta</taxon>
        <taxon>Tracheophyta</taxon>
        <taxon>Spermatophyta</taxon>
        <taxon>Magnoliopsida</taxon>
        <taxon>eudicotyledons</taxon>
        <taxon>Gunneridae</taxon>
        <taxon>Pentapetalae</taxon>
        <taxon>rosids</taxon>
        <taxon>malvids</taxon>
        <taxon>Brassicales</taxon>
        <taxon>Brassicaceae</taxon>
        <taxon>Eutremeae</taxon>
        <taxon>Eutrema</taxon>
    </lineage>
</organism>
<dbReference type="Gramene" id="ESQ35357">
    <property type="protein sequence ID" value="ESQ35357"/>
    <property type="gene ID" value="EUTSA_v10009283mg"/>
</dbReference>
<accession>V4KZ89</accession>
<name>V4KZ89_EUTSA</name>
<evidence type="ECO:0000313" key="2">
    <source>
        <dbReference type="Proteomes" id="UP000030689"/>
    </source>
</evidence>
<protein>
    <submittedName>
        <fullName evidence="1">Uncharacterized protein</fullName>
    </submittedName>
</protein>
<dbReference type="Proteomes" id="UP000030689">
    <property type="component" value="Unassembled WGS sequence"/>
</dbReference>
<gene>
    <name evidence="1" type="ORF">EUTSA_v10009283mg</name>
</gene>
<keyword evidence="2" id="KW-1185">Reference proteome</keyword>